<dbReference type="PANTHER" id="PTHR30616">
    <property type="entry name" value="UNCHARACTERIZED PROTEIN YFIH"/>
    <property type="match status" value="1"/>
</dbReference>
<dbReference type="InterPro" id="IPR003730">
    <property type="entry name" value="Cu_polyphenol_OxRdtase"/>
</dbReference>
<keyword evidence="3" id="KW-0808">Transferase</keyword>
<reference evidence="11" key="1">
    <citation type="journal article" date="2019" name="Int. J. Syst. Evol. Microbiol.">
        <title>The Global Catalogue of Microorganisms (GCM) 10K type strain sequencing project: providing services to taxonomists for standard genome sequencing and annotation.</title>
        <authorList>
            <consortium name="The Broad Institute Genomics Platform"/>
            <consortium name="The Broad Institute Genome Sequencing Center for Infectious Disease"/>
            <person name="Wu L."/>
            <person name="Ma J."/>
        </authorList>
    </citation>
    <scope>NUCLEOTIDE SEQUENCE [LARGE SCALE GENOMIC DNA]</scope>
    <source>
        <strain evidence="11">CGMCC 4.7106</strain>
    </source>
</reference>
<evidence type="ECO:0000256" key="5">
    <source>
        <dbReference type="ARBA" id="ARBA00022801"/>
    </source>
</evidence>
<dbReference type="SUPFAM" id="SSF64438">
    <property type="entry name" value="CNF1/YfiH-like putative cysteine hydrolases"/>
    <property type="match status" value="1"/>
</dbReference>
<evidence type="ECO:0000313" key="11">
    <source>
        <dbReference type="Proteomes" id="UP001597375"/>
    </source>
</evidence>
<dbReference type="Pfam" id="PF02578">
    <property type="entry name" value="Cu-oxidase_4"/>
    <property type="match status" value="1"/>
</dbReference>
<comment type="catalytic activity">
    <reaction evidence="7">
        <text>adenosine + H2O + H(+) = inosine + NH4(+)</text>
        <dbReference type="Rhea" id="RHEA:24408"/>
        <dbReference type="ChEBI" id="CHEBI:15377"/>
        <dbReference type="ChEBI" id="CHEBI:15378"/>
        <dbReference type="ChEBI" id="CHEBI:16335"/>
        <dbReference type="ChEBI" id="CHEBI:17596"/>
        <dbReference type="ChEBI" id="CHEBI:28938"/>
        <dbReference type="EC" id="3.5.4.4"/>
    </reaction>
    <physiologicalReaction direction="left-to-right" evidence="7">
        <dbReference type="Rhea" id="RHEA:24409"/>
    </physiologicalReaction>
</comment>
<dbReference type="PANTHER" id="PTHR30616:SF2">
    <property type="entry name" value="PURINE NUCLEOSIDE PHOSPHORYLASE LACC1"/>
    <property type="match status" value="1"/>
</dbReference>
<comment type="catalytic activity">
    <reaction evidence="9">
        <text>S-methyl-5'-thioadenosine + phosphate = 5-(methylsulfanyl)-alpha-D-ribose 1-phosphate + adenine</text>
        <dbReference type="Rhea" id="RHEA:11852"/>
        <dbReference type="ChEBI" id="CHEBI:16708"/>
        <dbReference type="ChEBI" id="CHEBI:17509"/>
        <dbReference type="ChEBI" id="CHEBI:43474"/>
        <dbReference type="ChEBI" id="CHEBI:58533"/>
        <dbReference type="EC" id="2.4.2.28"/>
    </reaction>
    <physiologicalReaction direction="left-to-right" evidence="9">
        <dbReference type="Rhea" id="RHEA:11853"/>
    </physiologicalReaction>
</comment>
<evidence type="ECO:0000256" key="9">
    <source>
        <dbReference type="ARBA" id="ARBA00049893"/>
    </source>
</evidence>
<evidence type="ECO:0000256" key="1">
    <source>
        <dbReference type="ARBA" id="ARBA00000553"/>
    </source>
</evidence>
<proteinExistence type="inferred from homology"/>
<keyword evidence="4" id="KW-0479">Metal-binding</keyword>
<accession>A0ABW5DAD1</accession>
<evidence type="ECO:0000256" key="4">
    <source>
        <dbReference type="ARBA" id="ARBA00022723"/>
    </source>
</evidence>
<evidence type="ECO:0000256" key="6">
    <source>
        <dbReference type="ARBA" id="ARBA00022833"/>
    </source>
</evidence>
<comment type="catalytic activity">
    <reaction evidence="8">
        <text>adenosine + phosphate = alpha-D-ribose 1-phosphate + adenine</text>
        <dbReference type="Rhea" id="RHEA:27642"/>
        <dbReference type="ChEBI" id="CHEBI:16335"/>
        <dbReference type="ChEBI" id="CHEBI:16708"/>
        <dbReference type="ChEBI" id="CHEBI:43474"/>
        <dbReference type="ChEBI" id="CHEBI:57720"/>
        <dbReference type="EC" id="2.4.2.1"/>
    </reaction>
    <physiologicalReaction direction="left-to-right" evidence="8">
        <dbReference type="Rhea" id="RHEA:27643"/>
    </physiologicalReaction>
</comment>
<evidence type="ECO:0000256" key="3">
    <source>
        <dbReference type="ARBA" id="ARBA00022679"/>
    </source>
</evidence>
<evidence type="ECO:0000256" key="7">
    <source>
        <dbReference type="ARBA" id="ARBA00047989"/>
    </source>
</evidence>
<name>A0ABW5DAD1_9BACT</name>
<dbReference type="InterPro" id="IPR038371">
    <property type="entry name" value="Cu_polyphenol_OxRdtase_sf"/>
</dbReference>
<evidence type="ECO:0000256" key="2">
    <source>
        <dbReference type="ARBA" id="ARBA00007353"/>
    </source>
</evidence>
<dbReference type="Proteomes" id="UP001597375">
    <property type="component" value="Unassembled WGS sequence"/>
</dbReference>
<comment type="similarity">
    <text evidence="2">Belongs to the purine nucleoside phosphorylase YfiH/LACC1 family.</text>
</comment>
<comment type="caution">
    <text evidence="10">The sequence shown here is derived from an EMBL/GenBank/DDBJ whole genome shotgun (WGS) entry which is preliminary data.</text>
</comment>
<evidence type="ECO:0000313" key="10">
    <source>
        <dbReference type="EMBL" id="MFD2257484.1"/>
    </source>
</evidence>
<gene>
    <name evidence="10" type="ORF">ACFSSA_12445</name>
</gene>
<dbReference type="RefSeq" id="WP_386820783.1">
    <property type="nucleotide sequence ID" value="NZ_JBHUIT010000031.1"/>
</dbReference>
<comment type="catalytic activity">
    <reaction evidence="1">
        <text>inosine + phosphate = alpha-D-ribose 1-phosphate + hypoxanthine</text>
        <dbReference type="Rhea" id="RHEA:27646"/>
        <dbReference type="ChEBI" id="CHEBI:17368"/>
        <dbReference type="ChEBI" id="CHEBI:17596"/>
        <dbReference type="ChEBI" id="CHEBI:43474"/>
        <dbReference type="ChEBI" id="CHEBI:57720"/>
        <dbReference type="EC" id="2.4.2.1"/>
    </reaction>
    <physiologicalReaction direction="left-to-right" evidence="1">
        <dbReference type="Rhea" id="RHEA:27647"/>
    </physiologicalReaction>
</comment>
<keyword evidence="6" id="KW-0862">Zinc</keyword>
<dbReference type="EMBL" id="JBHUIT010000031">
    <property type="protein sequence ID" value="MFD2257484.1"/>
    <property type="molecule type" value="Genomic_DNA"/>
</dbReference>
<dbReference type="CDD" id="cd16833">
    <property type="entry name" value="YfiH"/>
    <property type="match status" value="1"/>
</dbReference>
<dbReference type="InterPro" id="IPR011324">
    <property type="entry name" value="Cytotoxic_necrot_fac-like_cat"/>
</dbReference>
<keyword evidence="5" id="KW-0378">Hydrolase</keyword>
<dbReference type="Gene3D" id="3.60.140.10">
    <property type="entry name" value="CNF1/YfiH-like putative cysteine hydrolases"/>
    <property type="match status" value="2"/>
</dbReference>
<keyword evidence="11" id="KW-1185">Reference proteome</keyword>
<evidence type="ECO:0000256" key="8">
    <source>
        <dbReference type="ARBA" id="ARBA00048968"/>
    </source>
</evidence>
<protein>
    <submittedName>
        <fullName evidence="10">Laccase domain-containing protein</fullName>
    </submittedName>
</protein>
<sequence>MTEAFSFLNSISNQPEFQASWIPRLSGVNVDGDREFALRNLAPLHDQIISAQYPSINARHHAEQVHGNGISVISEPLQSGIITHPGTDGLITNVPNQLLAIYVADCAAIYLADSVSKAIGLLHSGRKGTELNILEQAVRKMTEFFGTDPANLTCILSPCIRPPDYEMNLPESVHSQARALGIDQFYDSCENTAADLTAHYSYRVEKGKTGRMLALLTLQ</sequence>
<organism evidence="10 11">
    <name type="scientific">Luteolibacter algae</name>
    <dbReference type="NCBI Taxonomy" id="454151"/>
    <lineage>
        <taxon>Bacteria</taxon>
        <taxon>Pseudomonadati</taxon>
        <taxon>Verrucomicrobiota</taxon>
        <taxon>Verrucomicrobiia</taxon>
        <taxon>Verrucomicrobiales</taxon>
        <taxon>Verrucomicrobiaceae</taxon>
        <taxon>Luteolibacter</taxon>
    </lineage>
</organism>